<dbReference type="EMBL" id="OV725081">
    <property type="protein sequence ID" value="CAH1400853.1"/>
    <property type="molecule type" value="Genomic_DNA"/>
</dbReference>
<sequence>MGAVLAGNVLPISCSRGKWPPPPEQERTRNRGFTLLSSQHPLSHEVCGACNCLVTDPVTHFLIQCIKFNEPRNKYLKAFITESREDASRRPLLADRGESLLPDRAEAAISDAKSSYRIHPSGSPAGLMDGSGIFLCDPGSSLRIILPPGGSAPAVYV</sequence>
<accession>A0A9P0MMF6</accession>
<gene>
    <name evidence="1" type="ORF">NEZAVI_LOCUS10005</name>
</gene>
<name>A0A9P0MMF6_NEZVI</name>
<proteinExistence type="predicted"/>
<dbReference type="OrthoDB" id="8021837at2759"/>
<protein>
    <submittedName>
        <fullName evidence="1">Uncharacterized protein</fullName>
    </submittedName>
</protein>
<organism evidence="1 2">
    <name type="scientific">Nezara viridula</name>
    <name type="common">Southern green stink bug</name>
    <name type="synonym">Cimex viridulus</name>
    <dbReference type="NCBI Taxonomy" id="85310"/>
    <lineage>
        <taxon>Eukaryota</taxon>
        <taxon>Metazoa</taxon>
        <taxon>Ecdysozoa</taxon>
        <taxon>Arthropoda</taxon>
        <taxon>Hexapoda</taxon>
        <taxon>Insecta</taxon>
        <taxon>Pterygota</taxon>
        <taxon>Neoptera</taxon>
        <taxon>Paraneoptera</taxon>
        <taxon>Hemiptera</taxon>
        <taxon>Heteroptera</taxon>
        <taxon>Panheteroptera</taxon>
        <taxon>Pentatomomorpha</taxon>
        <taxon>Pentatomoidea</taxon>
        <taxon>Pentatomidae</taxon>
        <taxon>Pentatominae</taxon>
        <taxon>Nezara</taxon>
    </lineage>
</organism>
<evidence type="ECO:0000313" key="2">
    <source>
        <dbReference type="Proteomes" id="UP001152798"/>
    </source>
</evidence>
<evidence type="ECO:0000313" key="1">
    <source>
        <dbReference type="EMBL" id="CAH1400853.1"/>
    </source>
</evidence>
<reference evidence="1" key="1">
    <citation type="submission" date="2022-01" db="EMBL/GenBank/DDBJ databases">
        <authorList>
            <person name="King R."/>
        </authorList>
    </citation>
    <scope>NUCLEOTIDE SEQUENCE</scope>
</reference>
<dbReference type="Proteomes" id="UP001152798">
    <property type="component" value="Chromosome 5"/>
</dbReference>
<keyword evidence="2" id="KW-1185">Reference proteome</keyword>
<dbReference type="AlphaFoldDB" id="A0A9P0MMF6"/>